<protein>
    <recommendedName>
        <fullName evidence="6">3-(3-hydroxy-phenyl)propionate/3-hydroxycinnamic acid hydroxylase</fullName>
        <shortName evidence="6">3-HCI hydroxylase</shortName>
        <shortName evidence="6">3-HPP hydroxylase</shortName>
        <ecNumber evidence="6">1.14.13.127</ecNumber>
    </recommendedName>
</protein>
<keyword evidence="4 6" id="KW-0560">Oxidoreductase</keyword>
<dbReference type="PRINTS" id="PR00420">
    <property type="entry name" value="RNGMNOXGNASE"/>
</dbReference>
<dbReference type="HAMAP" id="MF_01652">
    <property type="entry name" value="MhpA"/>
    <property type="match status" value="1"/>
</dbReference>
<keyword evidence="3 6" id="KW-0274">FAD</keyword>
<evidence type="ECO:0000256" key="3">
    <source>
        <dbReference type="ARBA" id="ARBA00022827"/>
    </source>
</evidence>
<dbReference type="SUPFAM" id="SSF51905">
    <property type="entry name" value="FAD/NAD(P)-binding domain"/>
    <property type="match status" value="1"/>
</dbReference>
<dbReference type="Gene3D" id="3.30.70.2450">
    <property type="match status" value="1"/>
</dbReference>
<dbReference type="AlphaFoldDB" id="A0A149PJ26"/>
<dbReference type="PANTHER" id="PTHR43476">
    <property type="entry name" value="3-(3-HYDROXY-PHENYL)PROPIONATE/3-HYDROXYCINNAMIC ACID HYDROXYLASE"/>
    <property type="match status" value="1"/>
</dbReference>
<dbReference type="InterPro" id="IPR023786">
    <property type="entry name" value="3-HPP/3HCI_hydroxylase"/>
</dbReference>
<comment type="caution">
    <text evidence="8">The sequence shown here is derived from an EMBL/GenBank/DDBJ whole genome shotgun (WGS) entry which is preliminary data.</text>
</comment>
<keyword evidence="9" id="KW-1185">Reference proteome</keyword>
<dbReference type="GO" id="GO:0019380">
    <property type="term" value="P:3-phenylpropionate catabolic process"/>
    <property type="evidence" value="ECO:0007669"/>
    <property type="project" value="UniProtKB-UniPathway"/>
</dbReference>
<comment type="similarity">
    <text evidence="6">Belongs to the PheA/TfdB FAD monooxygenase family.</text>
</comment>
<evidence type="ECO:0000256" key="5">
    <source>
        <dbReference type="ARBA" id="ARBA00023027"/>
    </source>
</evidence>
<dbReference type="UniPathway" id="UPA00714"/>
<organism evidence="8 9">
    <name type="scientific">Paraburkholderia monticola</name>
    <dbReference type="NCBI Taxonomy" id="1399968"/>
    <lineage>
        <taxon>Bacteria</taxon>
        <taxon>Pseudomonadati</taxon>
        <taxon>Pseudomonadota</taxon>
        <taxon>Betaproteobacteria</taxon>
        <taxon>Burkholderiales</taxon>
        <taxon>Burkholderiaceae</taxon>
        <taxon>Paraburkholderia</taxon>
    </lineage>
</organism>
<name>A0A149PJ26_9BURK</name>
<dbReference type="Gene3D" id="3.50.50.60">
    <property type="entry name" value="FAD/NAD(P)-binding domain"/>
    <property type="match status" value="1"/>
</dbReference>
<sequence length="620" mass="68598">MPASLDTVAAQERSGTVTTDVAIIGAGPVGLMIANYLGLQGVRVVLIEKLDQIIDYPRAIGLDDEALRVFQSIGLADRLLPHTTPDHWMRFVTGNGHCFASIEPRTDEFGWSRRNAFIQPLADRVLFDGLQRFPHVEVLFGHTLDSFTQDGSGVTIETEHAQGSRCTIRASYMVGADGGNSFVRRTLDVPFEGRTKPNQWIVVDVRNDPIGSPHVYMHCDPRRPYVSAALPHGIRRFEFMVMPGETEEELSKPENLAALIRKVVADPQKVDYIRKRVYTHNARLASSFRVNRVLLAGDAAHIMPVWQGQGYNSGIRDASNLGWKLAMVVKGVAGAALLDTYTAERRSHARSMIHLSEVAGDIFAPTSRFGIRFRDAFVRTFNWFPAVKRYFVEMRFKPMPRYESGVVLLARTPRKHGWLARALERSGHSAPGRLLGLMSEKRESRLGRLVYGRDPHCHSPVGRMFIQPRVRTLGGDVVRLDDVLGNRFAIIGWGAEPTFGLSEEARAIWRRLGGCFVVAKPDTQLSFHDDVPDDVIAIGDLNTRLKDWFARVPESVVLLRPDRFVAGMGSPQQVSQLVVELAQKLHLDAAACADTAGAGQQAAFGHDGVVTFPTVATAGA</sequence>
<evidence type="ECO:0000256" key="1">
    <source>
        <dbReference type="ARBA" id="ARBA00022630"/>
    </source>
</evidence>
<dbReference type="EMBL" id="LRBG01000035">
    <property type="protein sequence ID" value="KXU85024.1"/>
    <property type="molecule type" value="Genomic_DNA"/>
</dbReference>
<dbReference type="Proteomes" id="UP000075613">
    <property type="component" value="Unassembled WGS sequence"/>
</dbReference>
<dbReference type="InterPro" id="IPR050631">
    <property type="entry name" value="PheA/TfdB_FAD_monoxygenase"/>
</dbReference>
<dbReference type="STRING" id="1399968.CI15_22340"/>
<accession>A0A149PJ26</accession>
<feature type="binding site" evidence="6">
    <location>
        <begin position="288"/>
        <end position="298"/>
    </location>
    <ligand>
        <name>FAD</name>
        <dbReference type="ChEBI" id="CHEBI:57692"/>
    </ligand>
</feature>
<gene>
    <name evidence="6" type="primary">mhpA</name>
    <name evidence="8" type="ORF">CI15_22340</name>
</gene>
<keyword evidence="2 6" id="KW-0058">Aromatic hydrocarbons catabolism</keyword>
<comment type="cofactor">
    <cofactor evidence="6">
        <name>FAD</name>
        <dbReference type="ChEBI" id="CHEBI:57692"/>
    </cofactor>
</comment>
<comment type="catalytic activity">
    <reaction evidence="6">
        <text>(2E)-3-(3-hydroxyphenyl)prop-2-enoate + NADH + O2 + H(+) = (2E)-3-(2,3-dihydroxyphenyl)prop-2-enoate + NAD(+) + H2O</text>
        <dbReference type="Rhea" id="RHEA:27846"/>
        <dbReference type="ChEBI" id="CHEBI:15377"/>
        <dbReference type="ChEBI" id="CHEBI:15378"/>
        <dbReference type="ChEBI" id="CHEBI:15379"/>
        <dbReference type="ChEBI" id="CHEBI:47928"/>
        <dbReference type="ChEBI" id="CHEBI:57540"/>
        <dbReference type="ChEBI" id="CHEBI:57945"/>
        <dbReference type="ChEBI" id="CHEBI:58642"/>
        <dbReference type="EC" id="1.14.13.127"/>
    </reaction>
</comment>
<dbReference type="PANTHER" id="PTHR43476:SF3">
    <property type="entry name" value="FAD-BINDING MONOOXYGENASE"/>
    <property type="match status" value="1"/>
</dbReference>
<dbReference type="InterPro" id="IPR036188">
    <property type="entry name" value="FAD/NAD-bd_sf"/>
</dbReference>
<evidence type="ECO:0000313" key="8">
    <source>
        <dbReference type="EMBL" id="KXU85024.1"/>
    </source>
</evidence>
<feature type="domain" description="FAD-binding" evidence="7">
    <location>
        <begin position="19"/>
        <end position="354"/>
    </location>
</feature>
<evidence type="ECO:0000256" key="6">
    <source>
        <dbReference type="HAMAP-Rule" id="MF_01652"/>
    </source>
</evidence>
<evidence type="ECO:0000256" key="4">
    <source>
        <dbReference type="ARBA" id="ARBA00023002"/>
    </source>
</evidence>
<comment type="pathway">
    <text evidence="6">Aromatic compound metabolism; 3-phenylpropanoate degradation.</text>
</comment>
<evidence type="ECO:0000259" key="7">
    <source>
        <dbReference type="Pfam" id="PF01494"/>
    </source>
</evidence>
<dbReference type="GO" id="GO:0008688">
    <property type="term" value="F:3-(3-hydroxyphenyl)propionate hydroxylase activity"/>
    <property type="evidence" value="ECO:0007669"/>
    <property type="project" value="UniProtKB-UniRule"/>
</dbReference>
<keyword evidence="5 6" id="KW-0520">NAD</keyword>
<dbReference type="OrthoDB" id="3443359at2"/>
<dbReference type="EC" id="1.14.13.127" evidence="6"/>
<dbReference type="NCBIfam" id="NF004830">
    <property type="entry name" value="PRK06183.1-4"/>
    <property type="match status" value="1"/>
</dbReference>
<evidence type="ECO:0000313" key="9">
    <source>
        <dbReference type="Proteomes" id="UP000075613"/>
    </source>
</evidence>
<evidence type="ECO:0000256" key="2">
    <source>
        <dbReference type="ARBA" id="ARBA00022797"/>
    </source>
</evidence>
<dbReference type="InterPro" id="IPR002938">
    <property type="entry name" value="FAD-bd"/>
</dbReference>
<proteinExistence type="inferred from homology"/>
<comment type="function">
    <text evidence="6">Catalyzes the insertion of one atom of molecular oxygen into position 2 of the phenyl ring of 3-(3-hydroxyphenyl)propionate (3-HPP) and hydroxycinnamic acid (3HCI).</text>
</comment>
<dbReference type="Pfam" id="PF01494">
    <property type="entry name" value="FAD_binding_3"/>
    <property type="match status" value="1"/>
</dbReference>
<comment type="catalytic activity">
    <reaction evidence="6">
        <text>3-(3-hydroxyphenyl)propanoate + NADH + O2 + H(+) = 3-(2,3-dihydroxyphenyl)propanoate + NAD(+) + H2O</text>
        <dbReference type="Rhea" id="RHEA:24785"/>
        <dbReference type="ChEBI" id="CHEBI:15377"/>
        <dbReference type="ChEBI" id="CHEBI:15378"/>
        <dbReference type="ChEBI" id="CHEBI:15379"/>
        <dbReference type="ChEBI" id="CHEBI:46951"/>
        <dbReference type="ChEBI" id="CHEBI:57277"/>
        <dbReference type="ChEBI" id="CHEBI:57540"/>
        <dbReference type="ChEBI" id="CHEBI:57945"/>
        <dbReference type="EC" id="1.14.13.127"/>
    </reaction>
</comment>
<dbReference type="GO" id="GO:0071949">
    <property type="term" value="F:FAD binding"/>
    <property type="evidence" value="ECO:0007669"/>
    <property type="project" value="InterPro"/>
</dbReference>
<keyword evidence="1 6" id="KW-0285">Flavoprotein</keyword>
<dbReference type="NCBIfam" id="NF004829">
    <property type="entry name" value="PRK06183.1-3"/>
    <property type="match status" value="1"/>
</dbReference>
<dbReference type="RefSeq" id="WP_062131160.1">
    <property type="nucleotide sequence ID" value="NZ_LRBG01000035.1"/>
</dbReference>
<dbReference type="GO" id="GO:0019622">
    <property type="term" value="P:3-(3-hydroxy)phenylpropionate catabolic process"/>
    <property type="evidence" value="ECO:0007669"/>
    <property type="project" value="UniProtKB-UniRule"/>
</dbReference>
<feature type="binding site" evidence="6">
    <location>
        <begin position="20"/>
        <end position="49"/>
    </location>
    <ligand>
        <name>FAD</name>
        <dbReference type="ChEBI" id="CHEBI:57692"/>
    </ligand>
</feature>
<reference evidence="8 9" key="1">
    <citation type="journal article" date="2015" name="Int. J. Syst. Evol. Microbiol.">
        <title>Burkholderia monticola sp. nov., isolated from mountain soil.</title>
        <authorList>
            <person name="Baek I."/>
            <person name="Seo B."/>
            <person name="Lee I."/>
            <person name="Yi H."/>
            <person name="Chun J."/>
        </authorList>
    </citation>
    <scope>NUCLEOTIDE SEQUENCE [LARGE SCALE GENOMIC DNA]</scope>
    <source>
        <strain evidence="8 9">JC2948</strain>
    </source>
</reference>